<organism evidence="4 5">
    <name type="scientific">Clytia hemisphaerica</name>
    <dbReference type="NCBI Taxonomy" id="252671"/>
    <lineage>
        <taxon>Eukaryota</taxon>
        <taxon>Metazoa</taxon>
        <taxon>Cnidaria</taxon>
        <taxon>Hydrozoa</taxon>
        <taxon>Hydroidolina</taxon>
        <taxon>Leptothecata</taxon>
        <taxon>Obeliida</taxon>
        <taxon>Clytiidae</taxon>
        <taxon>Clytia</taxon>
    </lineage>
</organism>
<keyword evidence="1 3" id="KW-0963">Cytoplasm</keyword>
<reference evidence="4" key="1">
    <citation type="submission" date="2021-01" db="UniProtKB">
        <authorList>
            <consortium name="EnsemblMetazoa"/>
        </authorList>
    </citation>
    <scope>IDENTIFICATION</scope>
</reference>
<dbReference type="Proteomes" id="UP000594262">
    <property type="component" value="Unplaced"/>
</dbReference>
<dbReference type="GO" id="GO:0000049">
    <property type="term" value="F:tRNA binding"/>
    <property type="evidence" value="ECO:0007669"/>
    <property type="project" value="InterPro"/>
</dbReference>
<comment type="similarity">
    <text evidence="3">Belongs to the CTU2/NCS2 family.</text>
</comment>
<evidence type="ECO:0000313" key="5">
    <source>
        <dbReference type="Proteomes" id="UP000594262"/>
    </source>
</evidence>
<keyword evidence="5" id="KW-1185">Reference proteome</keyword>
<protein>
    <recommendedName>
        <fullName evidence="3">Cytoplasmic tRNA 2-thiolation protein 2</fullName>
    </recommendedName>
</protein>
<comment type="subcellular location">
    <subcellularLocation>
        <location evidence="3">Cytoplasm</location>
    </subcellularLocation>
</comment>
<dbReference type="EnsemblMetazoa" id="CLYHEMT012660.1">
    <property type="protein sequence ID" value="CLYHEMP012660.1"/>
    <property type="gene ID" value="CLYHEMG012660"/>
</dbReference>
<dbReference type="SUPFAM" id="SSF52402">
    <property type="entry name" value="Adenine nucleotide alpha hydrolases-like"/>
    <property type="match status" value="1"/>
</dbReference>
<dbReference type="InterPro" id="IPR014729">
    <property type="entry name" value="Rossmann-like_a/b/a_fold"/>
</dbReference>
<dbReference type="GO" id="GO:0002143">
    <property type="term" value="P:tRNA wobble position uridine thiolation"/>
    <property type="evidence" value="ECO:0007669"/>
    <property type="project" value="TreeGrafter"/>
</dbReference>
<evidence type="ECO:0000256" key="3">
    <source>
        <dbReference type="HAMAP-Rule" id="MF_03054"/>
    </source>
</evidence>
<dbReference type="Pfam" id="PF10288">
    <property type="entry name" value="CTU2"/>
    <property type="match status" value="1"/>
</dbReference>
<evidence type="ECO:0000313" key="4">
    <source>
        <dbReference type="EnsemblMetazoa" id="CLYHEMP012660.1"/>
    </source>
</evidence>
<dbReference type="GO" id="GO:0005829">
    <property type="term" value="C:cytosol"/>
    <property type="evidence" value="ECO:0007669"/>
    <property type="project" value="TreeGrafter"/>
</dbReference>
<dbReference type="OrthoDB" id="25129at2759"/>
<dbReference type="AlphaFoldDB" id="A0A7M5VH09"/>
<evidence type="ECO:0000256" key="2">
    <source>
        <dbReference type="ARBA" id="ARBA00022694"/>
    </source>
</evidence>
<dbReference type="UniPathway" id="UPA00988"/>
<dbReference type="GO" id="GO:0032447">
    <property type="term" value="P:protein urmylation"/>
    <property type="evidence" value="ECO:0007669"/>
    <property type="project" value="UniProtKB-UniRule"/>
</dbReference>
<comment type="pathway">
    <text evidence="3">tRNA modification; 5-methoxycarbonylmethyl-2-thiouridine-tRNA biosynthesis.</text>
</comment>
<dbReference type="GeneID" id="136815225"/>
<dbReference type="Gene3D" id="3.40.50.620">
    <property type="entry name" value="HUPs"/>
    <property type="match status" value="1"/>
</dbReference>
<dbReference type="PANTHER" id="PTHR20882:SF14">
    <property type="entry name" value="CYTOPLASMIC TRNA 2-THIOLATION PROTEIN 2"/>
    <property type="match status" value="1"/>
</dbReference>
<dbReference type="HAMAP" id="MF_03054">
    <property type="entry name" value="CTU2"/>
    <property type="match status" value="1"/>
</dbReference>
<name>A0A7M5VH09_9CNID</name>
<dbReference type="GO" id="GO:0016783">
    <property type="term" value="F:sulfurtransferase activity"/>
    <property type="evidence" value="ECO:0007669"/>
    <property type="project" value="TreeGrafter"/>
</dbReference>
<comment type="function">
    <text evidence="3">Plays a central role in 2-thiolation of mcm(5)S(2)U at tRNA wobble positions of tRNA(Lys), tRNA(Glu) and tRNA(Gln). May act by forming a heterodimer with NCS6/CTU1 that ligates sulfur from thiocarboxylated URM1 onto the uridine of tRNAs at wobble position.</text>
</comment>
<dbReference type="RefSeq" id="XP_066927771.1">
    <property type="nucleotide sequence ID" value="XM_067071670.1"/>
</dbReference>
<evidence type="ECO:0000256" key="1">
    <source>
        <dbReference type="ARBA" id="ARBA00022490"/>
    </source>
</evidence>
<dbReference type="InterPro" id="IPR019407">
    <property type="entry name" value="CTU2"/>
</dbReference>
<proteinExistence type="inferred from homology"/>
<dbReference type="PANTHER" id="PTHR20882">
    <property type="entry name" value="CYTOPLASMIC TRNA 2-THIOLATION PROTEIN 2"/>
    <property type="match status" value="1"/>
</dbReference>
<keyword evidence="2 3" id="KW-0819">tRNA processing</keyword>
<accession>A0A7M5VH09</accession>
<sequence>MCDVNLDKLEAEQEMVRKAKLRNMSVCMKCKIAKPAVVIRINDPMCKECFLQYATHKFRSTLGKSKLVKANDKVLLAVSGGHTSRAMVHLVTEALSEKAHKRLRFSPGIVFIDESFTLKNDIEKETLKFQEEMKKHGYPFYTVPVHQNSTGKDEFLKNFETVSTLTAKTDYIEKLRLRLIVETAVQHGYNKIMLGENATTLSMKLLSNISQGRGISLPKDVAVGDDRYPDVMVVRPMRELSSKEVVMYNRFEDLPSLILPNLHTMAETGASLQRQTEEFINGLQVEFPSTVSTVFRTGDKLCSNASYDNNNEKCAFCQGTISKEKMEFNEPVDVSCGKKGGCCGSSDECSSNKFKLNTDDIKANLCYGCNLTFKDMSLNVASFPLQTLETISTNIKRAKMKETIQDFLLE</sequence>
<dbReference type="GO" id="GO:0016779">
    <property type="term" value="F:nucleotidyltransferase activity"/>
    <property type="evidence" value="ECO:0007669"/>
    <property type="project" value="UniProtKB-UniRule"/>
</dbReference>